<name>A0A1A9N7G9_9BURK</name>
<reference evidence="3 4" key="1">
    <citation type="submission" date="2016-04" db="EMBL/GenBank/DDBJ databases">
        <title>Reclassification of Paraburkholderia panaciterrae (Farh et al. 2015) Dobritsa &amp; Samadpour 2016 as a later homotypic synonym of Paraburkholderia ginsengiterrae (Farh et al. 2015) Dobritsa &amp; Samadpour 2016.</title>
        <authorList>
            <person name="Dobritsa A.P."/>
            <person name="Kutumbaka K."/>
            <person name="Samadpour M."/>
        </authorList>
    </citation>
    <scope>NUCLEOTIDE SEQUENCE [LARGE SCALE GENOMIC DNA]</scope>
    <source>
        <strain evidence="2 4">DCY85</strain>
        <strain evidence="1 3">DCY85-1</strain>
    </source>
</reference>
<dbReference type="InterPro" id="IPR013785">
    <property type="entry name" value="Aldolase_TIM"/>
</dbReference>
<evidence type="ECO:0000313" key="2">
    <source>
        <dbReference type="EMBL" id="OAJ60178.1"/>
    </source>
</evidence>
<gene>
    <name evidence="1" type="ORF">A6V36_28275</name>
    <name evidence="2" type="ORF">A6V37_25880</name>
</gene>
<dbReference type="STRING" id="1462993.A6V36_28275"/>
<comment type="caution">
    <text evidence="2">The sequence shown here is derived from an EMBL/GenBank/DDBJ whole genome shotgun (WGS) entry which is preliminary data.</text>
</comment>
<dbReference type="Gene3D" id="3.20.20.70">
    <property type="entry name" value="Aldolase class I"/>
    <property type="match status" value="1"/>
</dbReference>
<dbReference type="Proteomes" id="UP000078116">
    <property type="component" value="Unassembled WGS sequence"/>
</dbReference>
<dbReference type="Proteomes" id="UP000077961">
    <property type="component" value="Unassembled WGS sequence"/>
</dbReference>
<evidence type="ECO:0000313" key="4">
    <source>
        <dbReference type="Proteomes" id="UP000078116"/>
    </source>
</evidence>
<dbReference type="AlphaFoldDB" id="A0A1A9N7G9"/>
<accession>A0A1A9N7G9</accession>
<dbReference type="EMBL" id="LXJZ01000151">
    <property type="protein sequence ID" value="OAJ59236.1"/>
    <property type="molecule type" value="Genomic_DNA"/>
</dbReference>
<evidence type="ECO:0000313" key="3">
    <source>
        <dbReference type="Proteomes" id="UP000077961"/>
    </source>
</evidence>
<organism evidence="2 4">
    <name type="scientific">Paraburkholderia ginsengiterrae</name>
    <dbReference type="NCBI Taxonomy" id="1462993"/>
    <lineage>
        <taxon>Bacteria</taxon>
        <taxon>Pseudomonadati</taxon>
        <taxon>Pseudomonadota</taxon>
        <taxon>Betaproteobacteria</taxon>
        <taxon>Burkholderiales</taxon>
        <taxon>Burkholderiaceae</taxon>
        <taxon>Paraburkholderia</taxon>
    </lineage>
</organism>
<sequence>MQHAYPEAASQFSPVKIDPLALRNRFIKSGANEDRTPAGRLTIALVKYHRNVAAGVAMTKSAYAAVAHDGLTFPRLPRNRPLPDRLPPP</sequence>
<evidence type="ECO:0000313" key="1">
    <source>
        <dbReference type="EMBL" id="OAJ59236.1"/>
    </source>
</evidence>
<keyword evidence="3" id="KW-1185">Reference proteome</keyword>
<dbReference type="SUPFAM" id="SSF51395">
    <property type="entry name" value="FMN-linked oxidoreductases"/>
    <property type="match status" value="1"/>
</dbReference>
<protein>
    <submittedName>
        <fullName evidence="2">Uncharacterized protein</fullName>
    </submittedName>
</protein>
<dbReference type="RefSeq" id="WP_064267841.1">
    <property type="nucleotide sequence ID" value="NZ_LXJZ01000151.1"/>
</dbReference>
<dbReference type="EMBL" id="LXKA01000232">
    <property type="protein sequence ID" value="OAJ60178.1"/>
    <property type="molecule type" value="Genomic_DNA"/>
</dbReference>
<proteinExistence type="predicted"/>